<comment type="function">
    <text evidence="9">Part of the tripartite ATP-independent periplasmic (TRAP) transport system.</text>
</comment>
<keyword evidence="4 9" id="KW-0997">Cell inner membrane</keyword>
<keyword evidence="2 9" id="KW-0813">Transport</keyword>
<feature type="transmembrane region" description="Helical" evidence="9">
    <location>
        <begin position="138"/>
        <end position="166"/>
    </location>
</feature>
<dbReference type="OrthoDB" id="8559033at2"/>
<organism evidence="11 12">
    <name type="scientific">Vibrio viridaestus</name>
    <dbReference type="NCBI Taxonomy" id="2487322"/>
    <lineage>
        <taxon>Bacteria</taxon>
        <taxon>Pseudomonadati</taxon>
        <taxon>Pseudomonadota</taxon>
        <taxon>Gammaproteobacteria</taxon>
        <taxon>Vibrionales</taxon>
        <taxon>Vibrionaceae</taxon>
        <taxon>Vibrio</taxon>
    </lineage>
</organism>
<evidence type="ECO:0000256" key="8">
    <source>
        <dbReference type="ARBA" id="ARBA00038436"/>
    </source>
</evidence>
<dbReference type="Proteomes" id="UP000281112">
    <property type="component" value="Unassembled WGS sequence"/>
</dbReference>
<feature type="transmembrane region" description="Helical" evidence="9">
    <location>
        <begin position="50"/>
        <end position="71"/>
    </location>
</feature>
<dbReference type="PANTHER" id="PTHR35011">
    <property type="entry name" value="2,3-DIKETO-L-GULONATE TRAP TRANSPORTER SMALL PERMEASE PROTEIN YIAM"/>
    <property type="match status" value="1"/>
</dbReference>
<keyword evidence="7 9" id="KW-0472">Membrane</keyword>
<evidence type="ECO:0000259" key="10">
    <source>
        <dbReference type="Pfam" id="PF04290"/>
    </source>
</evidence>
<dbReference type="AlphaFoldDB" id="A0A3N9TJL5"/>
<keyword evidence="6 9" id="KW-1133">Transmembrane helix</keyword>
<dbReference type="GO" id="GO:0005886">
    <property type="term" value="C:plasma membrane"/>
    <property type="evidence" value="ECO:0007669"/>
    <property type="project" value="UniProtKB-SubCell"/>
</dbReference>
<evidence type="ECO:0000256" key="9">
    <source>
        <dbReference type="RuleBase" id="RU369079"/>
    </source>
</evidence>
<dbReference type="Pfam" id="PF04290">
    <property type="entry name" value="DctQ"/>
    <property type="match status" value="1"/>
</dbReference>
<evidence type="ECO:0000256" key="2">
    <source>
        <dbReference type="ARBA" id="ARBA00022448"/>
    </source>
</evidence>
<dbReference type="InterPro" id="IPR055348">
    <property type="entry name" value="DctQ"/>
</dbReference>
<gene>
    <name evidence="11" type="ORF">EES38_03875</name>
</gene>
<sequence>MIQSILKGYCHLIRFIVSLIGKSVSYLLPVLAGIVCFEVFARYVLERPTIWGYDTSLFIFGYIAALGGAYAQQKEAHINVDIVYAKVSEKTKRIFDLITCALAIFFLWVMAHTCWDMFMQALKYGYKTKSEWAPPMHHFWLMITVSAAIFIAQYTTDFICNVYYLLTGKELLEEPHQVSELSDQPFKLDSQQLEKPAFDKESPNGN</sequence>
<keyword evidence="12" id="KW-1185">Reference proteome</keyword>
<keyword evidence="5 9" id="KW-0812">Transmembrane</keyword>
<accession>A0A3N9TJL5</accession>
<evidence type="ECO:0000256" key="3">
    <source>
        <dbReference type="ARBA" id="ARBA00022475"/>
    </source>
</evidence>
<reference evidence="11 12" key="1">
    <citation type="submission" date="2018-11" db="EMBL/GenBank/DDBJ databases">
        <title>Vibrio LJC006 sp. nov., isolated from seawater during the bloom of the enteromorpha.</title>
        <authorList>
            <person name="Liang J."/>
        </authorList>
    </citation>
    <scope>NUCLEOTIDE SEQUENCE [LARGE SCALE GENOMIC DNA]</scope>
    <source>
        <strain evidence="11 12">LJC006</strain>
    </source>
</reference>
<evidence type="ECO:0000256" key="5">
    <source>
        <dbReference type="ARBA" id="ARBA00022692"/>
    </source>
</evidence>
<evidence type="ECO:0000256" key="4">
    <source>
        <dbReference type="ARBA" id="ARBA00022519"/>
    </source>
</evidence>
<dbReference type="EMBL" id="RJVQ01000002">
    <property type="protein sequence ID" value="RQW63755.1"/>
    <property type="molecule type" value="Genomic_DNA"/>
</dbReference>
<dbReference type="RefSeq" id="WP_124935874.1">
    <property type="nucleotide sequence ID" value="NZ_RJVQ01000002.1"/>
</dbReference>
<proteinExistence type="inferred from homology"/>
<dbReference type="GO" id="GO:0022857">
    <property type="term" value="F:transmembrane transporter activity"/>
    <property type="evidence" value="ECO:0007669"/>
    <property type="project" value="UniProtKB-UniRule"/>
</dbReference>
<protein>
    <recommendedName>
        <fullName evidence="9">TRAP transporter small permease protein</fullName>
    </recommendedName>
</protein>
<name>A0A3N9TJL5_9VIBR</name>
<comment type="caution">
    <text evidence="11">The sequence shown here is derived from an EMBL/GenBank/DDBJ whole genome shotgun (WGS) entry which is preliminary data.</text>
</comment>
<evidence type="ECO:0000313" key="12">
    <source>
        <dbReference type="Proteomes" id="UP000281112"/>
    </source>
</evidence>
<comment type="subunit">
    <text evidence="9">The complex comprises the extracytoplasmic solute receptor protein and the two transmembrane proteins.</text>
</comment>
<dbReference type="InterPro" id="IPR007387">
    <property type="entry name" value="TRAP_DctQ"/>
</dbReference>
<evidence type="ECO:0000256" key="6">
    <source>
        <dbReference type="ARBA" id="ARBA00022989"/>
    </source>
</evidence>
<comment type="caution">
    <text evidence="9">Lacks conserved residue(s) required for the propagation of feature annotation.</text>
</comment>
<feature type="transmembrane region" description="Helical" evidence="9">
    <location>
        <begin position="94"/>
        <end position="118"/>
    </location>
</feature>
<feature type="domain" description="Tripartite ATP-independent periplasmic transporters DctQ component" evidence="10">
    <location>
        <begin position="31"/>
        <end position="160"/>
    </location>
</feature>
<comment type="similarity">
    <text evidence="8 9">Belongs to the TRAP transporter small permease family.</text>
</comment>
<evidence type="ECO:0000256" key="1">
    <source>
        <dbReference type="ARBA" id="ARBA00004429"/>
    </source>
</evidence>
<evidence type="ECO:0000313" key="11">
    <source>
        <dbReference type="EMBL" id="RQW63755.1"/>
    </source>
</evidence>
<comment type="subcellular location">
    <subcellularLocation>
        <location evidence="1 9">Cell inner membrane</location>
        <topology evidence="1 9">Multi-pass membrane protein</topology>
    </subcellularLocation>
</comment>
<evidence type="ECO:0000256" key="7">
    <source>
        <dbReference type="ARBA" id="ARBA00023136"/>
    </source>
</evidence>
<keyword evidence="3" id="KW-1003">Cell membrane</keyword>